<comment type="caution">
    <text evidence="3">The sequence shown here is derived from an EMBL/GenBank/DDBJ whole genome shotgun (WGS) entry which is preliminary data.</text>
</comment>
<dbReference type="EMBL" id="NWUJ01000001">
    <property type="protein sequence ID" value="PFH37938.1"/>
    <property type="molecule type" value="Genomic_DNA"/>
</dbReference>
<dbReference type="InterPro" id="IPR016084">
    <property type="entry name" value="Haem_Oase-like_multi-hlx"/>
</dbReference>
<feature type="region of interest" description="Disordered" evidence="1">
    <location>
        <begin position="874"/>
        <end position="938"/>
    </location>
</feature>
<dbReference type="SUPFAM" id="SSF48613">
    <property type="entry name" value="Heme oxygenase-like"/>
    <property type="match status" value="1"/>
</dbReference>
<dbReference type="OrthoDB" id="333453at2759"/>
<feature type="region of interest" description="Disordered" evidence="1">
    <location>
        <begin position="461"/>
        <end position="484"/>
    </location>
</feature>
<accession>A0A2A9MHC9</accession>
<dbReference type="Proteomes" id="UP000224006">
    <property type="component" value="Chromosome I"/>
</dbReference>
<keyword evidence="2" id="KW-0472">Membrane</keyword>
<organism evidence="3 4">
    <name type="scientific">Besnoitia besnoiti</name>
    <name type="common">Apicomplexan protozoan</name>
    <dbReference type="NCBI Taxonomy" id="94643"/>
    <lineage>
        <taxon>Eukaryota</taxon>
        <taxon>Sar</taxon>
        <taxon>Alveolata</taxon>
        <taxon>Apicomplexa</taxon>
        <taxon>Conoidasida</taxon>
        <taxon>Coccidia</taxon>
        <taxon>Eucoccidiorida</taxon>
        <taxon>Eimeriorina</taxon>
        <taxon>Sarcocystidae</taxon>
        <taxon>Besnoitia</taxon>
    </lineage>
</organism>
<keyword evidence="2" id="KW-1133">Transmembrane helix</keyword>
<feature type="compositionally biased region" description="Basic and acidic residues" evidence="1">
    <location>
        <begin position="707"/>
        <end position="716"/>
    </location>
</feature>
<evidence type="ECO:0000256" key="2">
    <source>
        <dbReference type="SAM" id="Phobius"/>
    </source>
</evidence>
<dbReference type="KEGG" id="bbes:BESB_002790"/>
<proteinExistence type="predicted"/>
<feature type="compositionally biased region" description="Basic and acidic residues" evidence="1">
    <location>
        <begin position="901"/>
        <end position="922"/>
    </location>
</feature>
<feature type="compositionally biased region" description="Acidic residues" evidence="1">
    <location>
        <begin position="469"/>
        <end position="481"/>
    </location>
</feature>
<dbReference type="GeneID" id="40305342"/>
<reference evidence="3 4" key="1">
    <citation type="submission" date="2017-09" db="EMBL/GenBank/DDBJ databases">
        <title>Genome sequencing of Besnoitia besnoiti strain Bb-Ger1.</title>
        <authorList>
            <person name="Schares G."/>
            <person name="Venepally P."/>
            <person name="Lorenzi H.A."/>
        </authorList>
    </citation>
    <scope>NUCLEOTIDE SEQUENCE [LARGE SCALE GENOMIC DNA]</scope>
    <source>
        <strain evidence="3 4">Bb-Ger1</strain>
    </source>
</reference>
<keyword evidence="4" id="KW-1185">Reference proteome</keyword>
<feature type="compositionally biased region" description="Basic and acidic residues" evidence="1">
    <location>
        <begin position="663"/>
        <end position="699"/>
    </location>
</feature>
<dbReference type="VEuPathDB" id="ToxoDB:BESB_002790"/>
<feature type="region of interest" description="Disordered" evidence="1">
    <location>
        <begin position="348"/>
        <end position="367"/>
    </location>
</feature>
<evidence type="ECO:0000313" key="4">
    <source>
        <dbReference type="Proteomes" id="UP000224006"/>
    </source>
</evidence>
<protein>
    <recommendedName>
        <fullName evidence="5">Transmembrane protein</fullName>
    </recommendedName>
</protein>
<sequence length="938" mass="105000">MEARSTLKISPAIDLPMQLLSGRLSACRRLCSSPSRQQPMQLHTPRVCFAARAAARRACFLLLIFLLLSFAPNLTVARRLLPGPTHPPPFLDTLQRHTLLWDPPLPSEVRERVSPSGGGLPAGDRYDFSPGPAAHSRWLEEEAVTPWRAANVLLPLEETSEPLRRDERRFLGTSSIRGQRQAPCLRPTRAAPLAWLRPGSNEAAIRDIPRDPSATFRFSSFLSCIALGAAAFLSPASSTWGGTASCSSASSPFPAAPRAGVFQLVCANEQADSCNQTADRFRTRLTMTRSRSKPIYRAAHPGLKQLILREKFWARFDPNRNKLLHTPEYQELLVSERRRALQKRFEELKTERQREGGGGAGAGGSKAREASVISACLREQPEESGELSAEQKQELHTREVGYLRQQPKFRQKKWGSGRFKKEEGYLFRLLDSHRQKLLAHEKRKRQRHLAAERLKAAEALGAANAQPEGDADSADEALSSEEEGRRRKIMEAYKTLSYSFVITQVVPRLAWLEQQRQKDAIEAWNRRSERSPHPRTADTAEIEAVSSSLLHQVQRLHQRKKRFLGPQQVLSVYEQQQMLLGNVGFIDPVAERKRTSGIGKNEEDERTTAQLRIAAARTRSIYLQFVSDLHFIFTSFEEFLTDGLEALLSTPGAPDAVEEGDSAAERQLCEESESSRDGEGATNSEEAKDARDEQGEAARPEAGVKTPLERTKGREEWRTRSKLEEFVSALSFQKGFRSADDLFSVCHLLQRNPPAPSGEAQLFVLRLADLMQKDFIRALARVYHFHKEWSVAGRFFLAALTTRQQLLPKKLKLTMWDADTDSLELAIDILSLSWTPAEKAAFLDELQYADADAEAALAAPLLEGIRAALKEVMRQNSEPKKTRRSRSQGDNPEAGGQEATETTREEREVERTGDADARDSNESHNTGSGVSPRDVVEM</sequence>
<feature type="region of interest" description="Disordered" evidence="1">
    <location>
        <begin position="651"/>
        <end position="716"/>
    </location>
</feature>
<evidence type="ECO:0000256" key="1">
    <source>
        <dbReference type="SAM" id="MobiDB-lite"/>
    </source>
</evidence>
<feature type="transmembrane region" description="Helical" evidence="2">
    <location>
        <begin position="59"/>
        <end position="81"/>
    </location>
</feature>
<dbReference type="RefSeq" id="XP_029221947.1">
    <property type="nucleotide sequence ID" value="XM_029359034.1"/>
</dbReference>
<name>A0A2A9MHC9_BESBE</name>
<gene>
    <name evidence="3" type="ORF">BESB_002790</name>
</gene>
<evidence type="ECO:0008006" key="5">
    <source>
        <dbReference type="Google" id="ProtNLM"/>
    </source>
</evidence>
<dbReference type="AlphaFoldDB" id="A0A2A9MHC9"/>
<keyword evidence="2" id="KW-0812">Transmembrane</keyword>
<evidence type="ECO:0000313" key="3">
    <source>
        <dbReference type="EMBL" id="PFH37938.1"/>
    </source>
</evidence>